<keyword evidence="21" id="KW-1185">Reference proteome</keyword>
<evidence type="ECO:0000256" key="14">
    <source>
        <dbReference type="ARBA" id="ARBA00023137"/>
    </source>
</evidence>
<dbReference type="AlphaFoldDB" id="A0A7X0B2V7"/>
<evidence type="ECO:0000259" key="18">
    <source>
        <dbReference type="Pfam" id="PF13614"/>
    </source>
</evidence>
<evidence type="ECO:0000259" key="19">
    <source>
        <dbReference type="Pfam" id="PF13807"/>
    </source>
</evidence>
<comment type="caution">
    <text evidence="20">The sequence shown here is derived from an EMBL/GenBank/DDBJ whole genome shotgun (WGS) entry which is preliminary data.</text>
</comment>
<evidence type="ECO:0000256" key="11">
    <source>
        <dbReference type="ARBA" id="ARBA00022840"/>
    </source>
</evidence>
<dbReference type="CDD" id="cd05387">
    <property type="entry name" value="BY-kinase"/>
    <property type="match status" value="1"/>
</dbReference>
<dbReference type="PANTHER" id="PTHR32309:SF13">
    <property type="entry name" value="FERRIC ENTEROBACTIN TRANSPORT PROTEIN FEPE"/>
    <property type="match status" value="1"/>
</dbReference>
<dbReference type="Pfam" id="PF13614">
    <property type="entry name" value="AAA_31"/>
    <property type="match status" value="1"/>
</dbReference>
<evidence type="ECO:0000256" key="1">
    <source>
        <dbReference type="ARBA" id="ARBA00004429"/>
    </source>
</evidence>
<dbReference type="Gene3D" id="3.40.50.300">
    <property type="entry name" value="P-loop containing nucleotide triphosphate hydrolases"/>
    <property type="match status" value="1"/>
</dbReference>
<evidence type="ECO:0000256" key="15">
    <source>
        <dbReference type="ARBA" id="ARBA00051245"/>
    </source>
</evidence>
<dbReference type="Pfam" id="PF13807">
    <property type="entry name" value="GNVR"/>
    <property type="match status" value="1"/>
</dbReference>
<reference evidence="20 21" key="1">
    <citation type="submission" date="2020-08" db="EMBL/GenBank/DDBJ databases">
        <title>Genomic Encyclopedia of Type Strains, Phase IV (KMG-IV): sequencing the most valuable type-strain genomes for metagenomic binning, comparative biology and taxonomic classification.</title>
        <authorList>
            <person name="Goeker M."/>
        </authorList>
    </citation>
    <scope>NUCLEOTIDE SEQUENCE [LARGE SCALE GENOMIC DNA]</scope>
    <source>
        <strain evidence="20 21">DSM 22198</strain>
    </source>
</reference>
<dbReference type="RefSeq" id="WP_184804800.1">
    <property type="nucleotide sequence ID" value="NZ_JACIIZ010000013.1"/>
</dbReference>
<comment type="similarity">
    <text evidence="3">Belongs to the etk/wzc family.</text>
</comment>
<dbReference type="InterPro" id="IPR025669">
    <property type="entry name" value="AAA_dom"/>
</dbReference>
<keyword evidence="11" id="KW-0067">ATP-binding</keyword>
<keyword evidence="8 16" id="KW-0812">Transmembrane</keyword>
<keyword evidence="7" id="KW-0808">Transferase</keyword>
<evidence type="ECO:0000256" key="6">
    <source>
        <dbReference type="ARBA" id="ARBA00022519"/>
    </source>
</evidence>
<feature type="domain" description="Polysaccharide chain length determinant N-terminal" evidence="17">
    <location>
        <begin position="23"/>
        <end position="114"/>
    </location>
</feature>
<dbReference type="PANTHER" id="PTHR32309">
    <property type="entry name" value="TYROSINE-PROTEIN KINASE"/>
    <property type="match status" value="1"/>
</dbReference>
<dbReference type="InterPro" id="IPR027417">
    <property type="entry name" value="P-loop_NTPase"/>
</dbReference>
<evidence type="ECO:0000256" key="10">
    <source>
        <dbReference type="ARBA" id="ARBA00022777"/>
    </source>
</evidence>
<evidence type="ECO:0000313" key="21">
    <source>
        <dbReference type="Proteomes" id="UP000539175"/>
    </source>
</evidence>
<dbReference type="InterPro" id="IPR032807">
    <property type="entry name" value="GNVR"/>
</dbReference>
<dbReference type="Pfam" id="PF02706">
    <property type="entry name" value="Wzz"/>
    <property type="match status" value="1"/>
</dbReference>
<dbReference type="EC" id="2.7.10.2" evidence="4"/>
<feature type="transmembrane region" description="Helical" evidence="16">
    <location>
        <begin position="38"/>
        <end position="55"/>
    </location>
</feature>
<gene>
    <name evidence="20" type="ORF">FHS74_004281</name>
</gene>
<keyword evidence="14" id="KW-0829">Tyrosine-protein kinase</keyword>
<evidence type="ECO:0000256" key="8">
    <source>
        <dbReference type="ARBA" id="ARBA00022692"/>
    </source>
</evidence>
<feature type="transmembrane region" description="Helical" evidence="16">
    <location>
        <begin position="460"/>
        <end position="480"/>
    </location>
</feature>
<evidence type="ECO:0000256" key="13">
    <source>
        <dbReference type="ARBA" id="ARBA00023136"/>
    </source>
</evidence>
<proteinExistence type="inferred from homology"/>
<sequence>MNSVTRLEDLGAAVARSGGPASEVDIGQLLRTLWRRRWVILSITGLSLVAAYFILSQVTPIYTATTRVMIESRRSRVLDGRELISGMEPFNMAVMSEVEVIRSRNIAKRVADKLDLYNDKQFNPALMPNEGSRVLGTLSALIGEVSQLFATPGPQIDEATRLQRQRDAVVDKVLGSLSVEPVQLSLVIRVSMQSPDPVMAARLANAYADACVEEQLESKFDTVRHISTWLNGRLDSLRTAVVESERAVAAYRSANGLVDTSQRGQSMNQQQLSELSSQLVMAQSKRAETEARLSRVEGALMSGHTEGALDDMLDSPLVQHLKEEQATLARTVTELKARYGERHPDMVKAKSELAQIDRQLTAEIQSLVKTLRNDFAVQKQREASLSAQIRSAEGSVLTQSKAEIRLHELERDAQANRVLYESFLSKFKESGEQEQFQQADTRVIAQAEVPRSPSYPRRPMVLTAATVLGLLGGVALVLLLEQLDRTVRTRDQLEELVGLPTFALIPQIKSGTGETAVQSYIMDHPSSSYAEAFRMAWVGLQQGLGDQGSVVVVTSSVPEEGKSLTSLSLARVVSTLGLRVIVIDADLRRASLAAKAGVQSQYTFPDVIAGRVTVDEAIINDPLSPADIMISRPGGHKDVNLLASSDRVAEILNGLRSRYDLVVVDSPPALAMADVQVLSRMADKTVFCVRWDQTPRETVLSALRVLRDAKAKMAGLLLTRVDISKHSRYGYHDVGYYYARYRNYYSE</sequence>
<keyword evidence="12 16" id="KW-1133">Transmembrane helix</keyword>
<keyword evidence="10" id="KW-0418">Kinase</keyword>
<protein>
    <recommendedName>
        <fullName evidence="4">non-specific protein-tyrosine kinase</fullName>
        <ecNumber evidence="4">2.7.10.2</ecNumber>
    </recommendedName>
</protein>
<comment type="subcellular location">
    <subcellularLocation>
        <location evidence="1">Cell inner membrane</location>
        <topology evidence="1">Multi-pass membrane protein</topology>
    </subcellularLocation>
</comment>
<feature type="domain" description="Tyrosine-protein kinase G-rich" evidence="19">
    <location>
        <begin position="408"/>
        <end position="479"/>
    </location>
</feature>
<evidence type="ECO:0000256" key="3">
    <source>
        <dbReference type="ARBA" id="ARBA00008883"/>
    </source>
</evidence>
<accession>A0A7X0B2V7</accession>
<name>A0A7X0B2V7_9PROT</name>
<evidence type="ECO:0000256" key="16">
    <source>
        <dbReference type="SAM" id="Phobius"/>
    </source>
</evidence>
<dbReference type="EMBL" id="JACIIZ010000013">
    <property type="protein sequence ID" value="MBB6253705.1"/>
    <property type="molecule type" value="Genomic_DNA"/>
</dbReference>
<evidence type="ECO:0000256" key="7">
    <source>
        <dbReference type="ARBA" id="ARBA00022679"/>
    </source>
</evidence>
<keyword evidence="9" id="KW-0547">Nucleotide-binding</keyword>
<organism evidence="20 21">
    <name type="scientific">Nitrospirillum iridis</name>
    <dbReference type="NCBI Taxonomy" id="765888"/>
    <lineage>
        <taxon>Bacteria</taxon>
        <taxon>Pseudomonadati</taxon>
        <taxon>Pseudomonadota</taxon>
        <taxon>Alphaproteobacteria</taxon>
        <taxon>Rhodospirillales</taxon>
        <taxon>Azospirillaceae</taxon>
        <taxon>Nitrospirillum</taxon>
    </lineage>
</organism>
<dbReference type="InterPro" id="IPR050445">
    <property type="entry name" value="Bact_polysacc_biosynth/exp"/>
</dbReference>
<keyword evidence="13 16" id="KW-0472">Membrane</keyword>
<evidence type="ECO:0000259" key="17">
    <source>
        <dbReference type="Pfam" id="PF02706"/>
    </source>
</evidence>
<dbReference type="InterPro" id="IPR003856">
    <property type="entry name" value="LPS_length_determ_N"/>
</dbReference>
<evidence type="ECO:0000313" key="20">
    <source>
        <dbReference type="EMBL" id="MBB6253705.1"/>
    </source>
</evidence>
<dbReference type="GO" id="GO:0005886">
    <property type="term" value="C:plasma membrane"/>
    <property type="evidence" value="ECO:0007669"/>
    <property type="project" value="UniProtKB-SubCell"/>
</dbReference>
<comment type="catalytic activity">
    <reaction evidence="15">
        <text>L-tyrosyl-[protein] + ATP = O-phospho-L-tyrosyl-[protein] + ADP + H(+)</text>
        <dbReference type="Rhea" id="RHEA:10596"/>
        <dbReference type="Rhea" id="RHEA-COMP:10136"/>
        <dbReference type="Rhea" id="RHEA-COMP:20101"/>
        <dbReference type="ChEBI" id="CHEBI:15378"/>
        <dbReference type="ChEBI" id="CHEBI:30616"/>
        <dbReference type="ChEBI" id="CHEBI:46858"/>
        <dbReference type="ChEBI" id="CHEBI:61978"/>
        <dbReference type="ChEBI" id="CHEBI:456216"/>
        <dbReference type="EC" id="2.7.10.2"/>
    </reaction>
</comment>
<dbReference type="GO" id="GO:0004713">
    <property type="term" value="F:protein tyrosine kinase activity"/>
    <property type="evidence" value="ECO:0007669"/>
    <property type="project" value="TreeGrafter"/>
</dbReference>
<comment type="similarity">
    <text evidence="2">Belongs to the CpsD/CapB family.</text>
</comment>
<keyword evidence="5" id="KW-1003">Cell membrane</keyword>
<keyword evidence="6" id="KW-0997">Cell inner membrane</keyword>
<evidence type="ECO:0000256" key="4">
    <source>
        <dbReference type="ARBA" id="ARBA00011903"/>
    </source>
</evidence>
<evidence type="ECO:0000256" key="5">
    <source>
        <dbReference type="ARBA" id="ARBA00022475"/>
    </source>
</evidence>
<dbReference type="InterPro" id="IPR005702">
    <property type="entry name" value="Wzc-like_C"/>
</dbReference>
<feature type="domain" description="AAA" evidence="18">
    <location>
        <begin position="561"/>
        <end position="690"/>
    </location>
</feature>
<evidence type="ECO:0000256" key="9">
    <source>
        <dbReference type="ARBA" id="ARBA00022741"/>
    </source>
</evidence>
<dbReference type="SUPFAM" id="SSF52540">
    <property type="entry name" value="P-loop containing nucleoside triphosphate hydrolases"/>
    <property type="match status" value="1"/>
</dbReference>
<evidence type="ECO:0000256" key="12">
    <source>
        <dbReference type="ARBA" id="ARBA00022989"/>
    </source>
</evidence>
<dbReference type="Proteomes" id="UP000539175">
    <property type="component" value="Unassembled WGS sequence"/>
</dbReference>
<evidence type="ECO:0000256" key="2">
    <source>
        <dbReference type="ARBA" id="ARBA00007316"/>
    </source>
</evidence>